<dbReference type="STRING" id="62101.AB835_00985"/>
<name>A0A1D2QTQ6_9GAMM</name>
<dbReference type="PANTHER" id="PTHR37423">
    <property type="entry name" value="SOLUBLE LYTIC MUREIN TRANSGLYCOSYLASE-RELATED"/>
    <property type="match status" value="1"/>
</dbReference>
<dbReference type="AlphaFoldDB" id="A0A1D2QTQ6"/>
<organism evidence="8 9">
    <name type="scientific">Candidatus Endobugula sertula</name>
    <name type="common">Bugula neritina bacterial symbiont</name>
    <dbReference type="NCBI Taxonomy" id="62101"/>
    <lineage>
        <taxon>Bacteria</taxon>
        <taxon>Pseudomonadati</taxon>
        <taxon>Pseudomonadota</taxon>
        <taxon>Gammaproteobacteria</taxon>
        <taxon>Cellvibrionales</taxon>
        <taxon>Cellvibrionaceae</taxon>
        <taxon>Candidatus Endobugula</taxon>
    </lineage>
</organism>
<comment type="subunit">
    <text evidence="6">Part of the Bam complex.</text>
</comment>
<dbReference type="InterPro" id="IPR017689">
    <property type="entry name" value="BamD"/>
</dbReference>
<dbReference type="GO" id="GO:1990063">
    <property type="term" value="C:Bam protein complex"/>
    <property type="evidence" value="ECO:0007669"/>
    <property type="project" value="TreeGrafter"/>
</dbReference>
<dbReference type="PANTHER" id="PTHR37423:SF1">
    <property type="entry name" value="OUTER MEMBRANE PROTEIN ASSEMBLY FACTOR BAMD"/>
    <property type="match status" value="1"/>
</dbReference>
<dbReference type="Proteomes" id="UP000242502">
    <property type="component" value="Unassembled WGS sequence"/>
</dbReference>
<dbReference type="HAMAP" id="MF_00922">
    <property type="entry name" value="OM_assembly_BamD"/>
    <property type="match status" value="1"/>
</dbReference>
<sequence length="309" mass="35431">MIKYLRWVGMFTFCLILLAACSLSPRQFDLSQHTEKELYQFAQDDLRTGYFLDAIDVLQAMEKHYPFGEYSISAQLSLIYAYYGVDELAAASATADRFIRLHPQYRHVDYAFYMKGLISFPEAKSFLQTYMNVDLSKRDISEAKIAFNHFSTLVKRFPSSEYTPDALKRMEFLRNLLARHEIHVANYYFERKAYLAATNRGRHVLENFQTTPAIPDALAVMAQGYHEMGMDNLSKKSIQALRTNYPNHPTLTSDGSFNFNYNTHKPNSWLNIATLGLINSTKPPGFNTSQLYHSTSAIKPSHKEAAPVK</sequence>
<comment type="subcellular location">
    <subcellularLocation>
        <location evidence="6">Cell outer membrane</location>
        <topology evidence="6">Lipid-anchor</topology>
    </subcellularLocation>
</comment>
<proteinExistence type="inferred from homology"/>
<evidence type="ECO:0000256" key="2">
    <source>
        <dbReference type="ARBA" id="ARBA00023136"/>
    </source>
</evidence>
<accession>A0A1D2QTQ6</accession>
<keyword evidence="1 6" id="KW-0732">Signal</keyword>
<dbReference type="InterPro" id="IPR011990">
    <property type="entry name" value="TPR-like_helical_dom_sf"/>
</dbReference>
<evidence type="ECO:0000256" key="5">
    <source>
        <dbReference type="ARBA" id="ARBA00023288"/>
    </source>
</evidence>
<evidence type="ECO:0000259" key="7">
    <source>
        <dbReference type="Pfam" id="PF13525"/>
    </source>
</evidence>
<dbReference type="SUPFAM" id="SSF48452">
    <property type="entry name" value="TPR-like"/>
    <property type="match status" value="1"/>
</dbReference>
<keyword evidence="2 6" id="KW-0472">Membrane</keyword>
<evidence type="ECO:0000313" key="9">
    <source>
        <dbReference type="Proteomes" id="UP000242502"/>
    </source>
</evidence>
<gene>
    <name evidence="6" type="primary">bamD</name>
    <name evidence="8" type="ORF">AB835_00985</name>
</gene>
<keyword evidence="5 6" id="KW-0449">Lipoprotein</keyword>
<dbReference type="GO" id="GO:0051205">
    <property type="term" value="P:protein insertion into membrane"/>
    <property type="evidence" value="ECO:0007669"/>
    <property type="project" value="UniProtKB-UniRule"/>
</dbReference>
<comment type="similarity">
    <text evidence="6">Belongs to the BamD family.</text>
</comment>
<dbReference type="EMBL" id="MDLC01000003">
    <property type="protein sequence ID" value="ODS24967.1"/>
    <property type="molecule type" value="Genomic_DNA"/>
</dbReference>
<dbReference type="Pfam" id="PF13525">
    <property type="entry name" value="YfiO"/>
    <property type="match status" value="1"/>
</dbReference>
<evidence type="ECO:0000256" key="1">
    <source>
        <dbReference type="ARBA" id="ARBA00022729"/>
    </source>
</evidence>
<comment type="function">
    <text evidence="6">Part of the outer membrane protein assembly complex, which is involved in assembly and insertion of beta-barrel proteins into the outer membrane.</text>
</comment>
<dbReference type="PROSITE" id="PS51257">
    <property type="entry name" value="PROKAR_LIPOPROTEIN"/>
    <property type="match status" value="1"/>
</dbReference>
<keyword evidence="4 6" id="KW-0998">Cell outer membrane</keyword>
<feature type="domain" description="Outer membrane lipoprotein BamD-like" evidence="7">
    <location>
        <begin position="32"/>
        <end position="237"/>
    </location>
</feature>
<evidence type="ECO:0000256" key="3">
    <source>
        <dbReference type="ARBA" id="ARBA00023139"/>
    </source>
</evidence>
<comment type="caution">
    <text evidence="8">The sequence shown here is derived from an EMBL/GenBank/DDBJ whole genome shotgun (WGS) entry which is preliminary data.</text>
</comment>
<dbReference type="Gene3D" id="1.25.40.10">
    <property type="entry name" value="Tetratricopeptide repeat domain"/>
    <property type="match status" value="1"/>
</dbReference>
<reference evidence="8 9" key="1">
    <citation type="journal article" date="2016" name="Appl. Environ. Microbiol.">
        <title>Lack of Overt Genome Reduction in the Bryostatin-Producing Bryozoan Symbiont "Candidatus Endobugula sertula".</title>
        <authorList>
            <person name="Miller I.J."/>
            <person name="Vanee N."/>
            <person name="Fong S.S."/>
            <person name="Lim-Fong G.E."/>
            <person name="Kwan J.C."/>
        </authorList>
    </citation>
    <scope>NUCLEOTIDE SEQUENCE [LARGE SCALE GENOMIC DNA]</scope>
    <source>
        <strain evidence="8">AB1-4</strain>
    </source>
</reference>
<protein>
    <recommendedName>
        <fullName evidence="6">Outer membrane protein assembly factor BamD</fullName>
    </recommendedName>
</protein>
<evidence type="ECO:0000256" key="6">
    <source>
        <dbReference type="HAMAP-Rule" id="MF_00922"/>
    </source>
</evidence>
<dbReference type="CDD" id="cd15830">
    <property type="entry name" value="BamD"/>
    <property type="match status" value="1"/>
</dbReference>
<evidence type="ECO:0000256" key="4">
    <source>
        <dbReference type="ARBA" id="ARBA00023237"/>
    </source>
</evidence>
<dbReference type="NCBIfam" id="TIGR03302">
    <property type="entry name" value="OM_YfiO"/>
    <property type="match status" value="1"/>
</dbReference>
<dbReference type="GO" id="GO:0043165">
    <property type="term" value="P:Gram-negative-bacterium-type cell outer membrane assembly"/>
    <property type="evidence" value="ECO:0007669"/>
    <property type="project" value="UniProtKB-UniRule"/>
</dbReference>
<keyword evidence="3 6" id="KW-0564">Palmitate</keyword>
<dbReference type="InterPro" id="IPR039565">
    <property type="entry name" value="BamD-like"/>
</dbReference>
<evidence type="ECO:0000313" key="8">
    <source>
        <dbReference type="EMBL" id="ODS24967.1"/>
    </source>
</evidence>